<evidence type="ECO:0000313" key="3">
    <source>
        <dbReference type="EMBL" id="RVQ66087.1"/>
    </source>
</evidence>
<evidence type="ECO:0000259" key="2">
    <source>
        <dbReference type="SMART" id="SM01204"/>
    </source>
</evidence>
<evidence type="ECO:0000313" key="4">
    <source>
        <dbReference type="Proteomes" id="UP000283003"/>
    </source>
</evidence>
<dbReference type="SMART" id="SM01204">
    <property type="entry name" value="FIST_C"/>
    <property type="match status" value="1"/>
</dbReference>
<dbReference type="OrthoDB" id="9807948at2"/>
<dbReference type="Proteomes" id="UP000283003">
    <property type="component" value="Unassembled WGS sequence"/>
</dbReference>
<proteinExistence type="predicted"/>
<comment type="caution">
    <text evidence="3">The sequence shown here is derived from an EMBL/GenBank/DDBJ whole genome shotgun (WGS) entry which is preliminary data.</text>
</comment>
<organism evidence="3 4">
    <name type="scientific">Croceicoccus ponticola</name>
    <dbReference type="NCBI Taxonomy" id="2217664"/>
    <lineage>
        <taxon>Bacteria</taxon>
        <taxon>Pseudomonadati</taxon>
        <taxon>Pseudomonadota</taxon>
        <taxon>Alphaproteobacteria</taxon>
        <taxon>Sphingomonadales</taxon>
        <taxon>Erythrobacteraceae</taxon>
        <taxon>Croceicoccus</taxon>
    </lineage>
</organism>
<feature type="domain" description="FIST C-domain" evidence="2">
    <location>
        <begin position="245"/>
        <end position="375"/>
    </location>
</feature>
<protein>
    <recommendedName>
        <fullName evidence="5">FIST domain containing protein</fullName>
    </recommendedName>
</protein>
<keyword evidence="4" id="KW-1185">Reference proteome</keyword>
<dbReference type="AlphaFoldDB" id="A0A437GW27"/>
<name>A0A437GW27_9SPHN</name>
<reference evidence="3 4" key="1">
    <citation type="submission" date="2018-12" db="EMBL/GenBank/DDBJ databases">
        <title>Croceicoccus ponticola sp. nov., a lipolytic bacterium isolated from seawater.</title>
        <authorList>
            <person name="Yoon J.-H."/>
        </authorList>
    </citation>
    <scope>NUCLEOTIDE SEQUENCE [LARGE SCALE GENOMIC DNA]</scope>
    <source>
        <strain evidence="3 4">GM-16</strain>
    </source>
</reference>
<dbReference type="InterPro" id="IPR019494">
    <property type="entry name" value="FIST_C"/>
</dbReference>
<dbReference type="Pfam" id="PF08495">
    <property type="entry name" value="FIST"/>
    <property type="match status" value="1"/>
</dbReference>
<gene>
    <name evidence="3" type="ORF">EKN06_11780</name>
</gene>
<dbReference type="InterPro" id="IPR013702">
    <property type="entry name" value="FIST_domain_N"/>
</dbReference>
<dbReference type="PANTHER" id="PTHR40252:SF2">
    <property type="entry name" value="BLR0328 PROTEIN"/>
    <property type="match status" value="1"/>
</dbReference>
<feature type="domain" description="FIST" evidence="1">
    <location>
        <begin position="41"/>
        <end position="244"/>
    </location>
</feature>
<evidence type="ECO:0008006" key="5">
    <source>
        <dbReference type="Google" id="ProtNLM"/>
    </source>
</evidence>
<evidence type="ECO:0000259" key="1">
    <source>
        <dbReference type="SMART" id="SM00897"/>
    </source>
</evidence>
<dbReference type="PANTHER" id="PTHR40252">
    <property type="entry name" value="BLR0328 PROTEIN"/>
    <property type="match status" value="1"/>
</dbReference>
<dbReference type="Pfam" id="PF10442">
    <property type="entry name" value="FIST_C"/>
    <property type="match status" value="1"/>
</dbReference>
<accession>A0A437GW27</accession>
<dbReference type="SMART" id="SM00897">
    <property type="entry name" value="FIST"/>
    <property type="match status" value="1"/>
</dbReference>
<dbReference type="EMBL" id="RXOL01000005">
    <property type="protein sequence ID" value="RVQ66087.1"/>
    <property type="molecule type" value="Genomic_DNA"/>
</dbReference>
<sequence length="389" mass="41699">MEERVLAESDVRTDGLVVVSTHAADPVAAVADIAASIDGVPIAGGLVFCSHRYARDALAKALGELMPGKPLFGCTSAGEVGASGYDSDSIVFIGFPADAFHLKLLPFHDLDRFTAEPARKAVRQLAAEARGEAQEGLGDQLSHVAIFLVDGLSHREEILTMTAQESLGDIDLIGGSSGDGLAFRETGVFFDGRFQRDAAVIGLLSSSRPIHVFSENHYQPGAQRMVITEADAETRTVFEINAAPAAEEYLRLIGEPGAELDLAYFATHPLMVRTGGAYHVRSIQSVNPDGSLTFYCAIDRGVVMTIGEPKDRIAGMERTFAAAEAKVGTLDHIVAFDCVLNRIDSESRQLGREIAGLYERARVVGFNTYGEQFRAAHVNQTFTGLAVGR</sequence>